<dbReference type="OrthoDB" id="9800940at2"/>
<dbReference type="EMBL" id="AKFT01000104">
    <property type="protein sequence ID" value="EJF44871.1"/>
    <property type="molecule type" value="Genomic_DNA"/>
</dbReference>
<comment type="caution">
    <text evidence="10">The sequence shown here is derived from an EMBL/GenBank/DDBJ whole genome shotgun (WGS) entry which is preliminary data.</text>
</comment>
<dbReference type="PANTHER" id="PTHR46018">
    <property type="entry name" value="ZINC PHOSPHODIESTERASE ELAC PROTEIN 1"/>
    <property type="match status" value="1"/>
</dbReference>
<dbReference type="GO" id="GO:0008270">
    <property type="term" value="F:zinc ion binding"/>
    <property type="evidence" value="ECO:0007669"/>
    <property type="project" value="UniProtKB-UniRule"/>
</dbReference>
<feature type="active site" description="Proton acceptor" evidence="8">
    <location>
        <position position="67"/>
    </location>
</feature>
<dbReference type="RefSeq" id="WP_008731337.1">
    <property type="nucleotide sequence ID" value="NZ_AKFT01000104.1"/>
</dbReference>
<evidence type="ECO:0000256" key="6">
    <source>
        <dbReference type="ARBA" id="ARBA00022801"/>
    </source>
</evidence>
<dbReference type="Proteomes" id="UP000002941">
    <property type="component" value="Unassembled WGS sequence"/>
</dbReference>
<dbReference type="InterPro" id="IPR001279">
    <property type="entry name" value="Metallo-B-lactamas"/>
</dbReference>
<keyword evidence="3 8" id="KW-0540">Nuclease</keyword>
<dbReference type="PATRIC" id="fig|1125718.3.peg.1333"/>
<proteinExistence type="inferred from homology"/>
<dbReference type="PANTHER" id="PTHR46018:SF2">
    <property type="entry name" value="ZINC PHOSPHODIESTERASE ELAC PROTEIN 1"/>
    <property type="match status" value="1"/>
</dbReference>
<keyword evidence="6 8" id="KW-0378">Hydrolase</keyword>
<dbReference type="InterPro" id="IPR036866">
    <property type="entry name" value="RibonucZ/Hydroxyglut_hydro"/>
</dbReference>
<comment type="catalytic activity">
    <reaction evidence="8">
        <text>Endonucleolytic cleavage of RNA, removing extra 3' nucleotides from tRNA precursor, generating 3' termini of tRNAs. A 3'-hydroxy group is left at the tRNA terminus and a 5'-phosphoryl group is left at the trailer molecule.</text>
        <dbReference type="EC" id="3.1.26.11"/>
    </reaction>
</comment>
<evidence type="ECO:0000313" key="10">
    <source>
        <dbReference type="EMBL" id="EJF44871.1"/>
    </source>
</evidence>
<feature type="binding site" evidence="8">
    <location>
        <position position="211"/>
    </location>
    <ligand>
        <name>Zn(2+)</name>
        <dbReference type="ChEBI" id="CHEBI:29105"/>
        <label>1</label>
        <note>catalytic</note>
    </ligand>
</feature>
<accession>J0X884</accession>
<evidence type="ECO:0000256" key="2">
    <source>
        <dbReference type="ARBA" id="ARBA00022694"/>
    </source>
</evidence>
<evidence type="ECO:0000256" key="7">
    <source>
        <dbReference type="ARBA" id="ARBA00022833"/>
    </source>
</evidence>
<comment type="function">
    <text evidence="8">Zinc phosphodiesterase, which displays some tRNA 3'-processing endonuclease activity. Probably involved in tRNA maturation, by removing a 3'-trailer from precursor tRNA.</text>
</comment>
<evidence type="ECO:0000259" key="9">
    <source>
        <dbReference type="Pfam" id="PF00753"/>
    </source>
</evidence>
<evidence type="ECO:0000256" key="4">
    <source>
        <dbReference type="ARBA" id="ARBA00022723"/>
    </source>
</evidence>
<protein>
    <recommendedName>
        <fullName evidence="8">Ribonuclease Z</fullName>
        <shortName evidence="8">RNase Z</shortName>
        <ecNumber evidence="8">3.1.26.11</ecNumber>
    </recommendedName>
    <alternativeName>
        <fullName evidence="8">tRNA 3 endonuclease</fullName>
    </alternativeName>
    <alternativeName>
        <fullName evidence="8">tRNase Z</fullName>
    </alternativeName>
</protein>
<feature type="binding site" evidence="8">
    <location>
        <position position="144"/>
    </location>
    <ligand>
        <name>Zn(2+)</name>
        <dbReference type="ChEBI" id="CHEBI:29105"/>
        <label>1</label>
        <note>catalytic</note>
    </ligand>
</feature>
<dbReference type="AlphaFoldDB" id="J0X884"/>
<dbReference type="InterPro" id="IPR013471">
    <property type="entry name" value="RNase_Z/BN"/>
</dbReference>
<dbReference type="GO" id="GO:0042781">
    <property type="term" value="F:3'-tRNA processing endoribonuclease activity"/>
    <property type="evidence" value="ECO:0007669"/>
    <property type="project" value="UniProtKB-UniRule"/>
</dbReference>
<keyword evidence="11" id="KW-1185">Reference proteome</keyword>
<dbReference type="EC" id="3.1.26.11" evidence="8"/>
<evidence type="ECO:0000313" key="11">
    <source>
        <dbReference type="Proteomes" id="UP000002941"/>
    </source>
</evidence>
<evidence type="ECO:0000256" key="1">
    <source>
        <dbReference type="ARBA" id="ARBA00011738"/>
    </source>
</evidence>
<organism evidence="10 11">
    <name type="scientific">Actinomyces massiliensis F0489</name>
    <dbReference type="NCBI Taxonomy" id="1125718"/>
    <lineage>
        <taxon>Bacteria</taxon>
        <taxon>Bacillati</taxon>
        <taxon>Actinomycetota</taxon>
        <taxon>Actinomycetes</taxon>
        <taxon>Actinomycetales</taxon>
        <taxon>Actinomycetaceae</taxon>
        <taxon>Actinomyces</taxon>
    </lineage>
</organism>
<evidence type="ECO:0000256" key="5">
    <source>
        <dbReference type="ARBA" id="ARBA00022759"/>
    </source>
</evidence>
<dbReference type="Pfam" id="PF00753">
    <property type="entry name" value="Lactamase_B"/>
    <property type="match status" value="1"/>
</dbReference>
<comment type="cofactor">
    <cofactor evidence="8">
        <name>Zn(2+)</name>
        <dbReference type="ChEBI" id="CHEBI:29105"/>
    </cofactor>
    <text evidence="8">Binds 2 Zn(2+) ions.</text>
</comment>
<name>J0X884_9ACTO</name>
<keyword evidence="5 8" id="KW-0255">Endonuclease</keyword>
<gene>
    <name evidence="8" type="primary">rnz</name>
    <name evidence="10" type="ORF">HMPREF1318_1424</name>
</gene>
<comment type="similarity">
    <text evidence="8">Belongs to the RNase Z family.</text>
</comment>
<feature type="binding site" evidence="8">
    <location>
        <position position="63"/>
    </location>
    <ligand>
        <name>Zn(2+)</name>
        <dbReference type="ChEBI" id="CHEBI:29105"/>
        <label>1</label>
        <note>catalytic</note>
    </ligand>
</feature>
<feature type="domain" description="Metallo-beta-lactamase" evidence="9">
    <location>
        <begin position="33"/>
        <end position="114"/>
    </location>
</feature>
<dbReference type="HAMAP" id="MF_01818">
    <property type="entry name" value="RNase_Z_BN"/>
    <property type="match status" value="1"/>
</dbReference>
<evidence type="ECO:0000256" key="3">
    <source>
        <dbReference type="ARBA" id="ARBA00022722"/>
    </source>
</evidence>
<dbReference type="SUPFAM" id="SSF56281">
    <property type="entry name" value="Metallo-hydrolase/oxidoreductase"/>
    <property type="match status" value="1"/>
</dbReference>
<dbReference type="eggNOG" id="COG1234">
    <property type="taxonomic scope" value="Bacteria"/>
</dbReference>
<feature type="binding site" evidence="8">
    <location>
        <position position="211"/>
    </location>
    <ligand>
        <name>Zn(2+)</name>
        <dbReference type="ChEBI" id="CHEBI:29105"/>
        <label>2</label>
        <note>catalytic</note>
    </ligand>
</feature>
<keyword evidence="2 8" id="KW-0819">tRNA processing</keyword>
<keyword evidence="4 8" id="KW-0479">Metal-binding</keyword>
<evidence type="ECO:0000256" key="8">
    <source>
        <dbReference type="HAMAP-Rule" id="MF_01818"/>
    </source>
</evidence>
<dbReference type="Gene3D" id="3.60.15.10">
    <property type="entry name" value="Ribonuclease Z/Hydroxyacylglutathione hydrolase-like"/>
    <property type="match status" value="1"/>
</dbReference>
<keyword evidence="7 8" id="KW-0862">Zinc</keyword>
<feature type="binding site" evidence="8">
    <location>
        <position position="65"/>
    </location>
    <ligand>
        <name>Zn(2+)</name>
        <dbReference type="ChEBI" id="CHEBI:29105"/>
        <label>1</label>
        <note>catalytic</note>
    </ligand>
</feature>
<sequence>MSERELVALGTGSLVPTRERNQSGCFLRWGPTGILFDPGEGTQRQMTLAGISAHRIQIICLTHLHGDHCLGLPGVLQRISLDQVPHPVTLVYPVSGQEYVDRLRAASIYHDRTDLRLLPVEVGAEPAEILRLSGLILHAAALDHRVDAIGYRVQDAPGRVFDTGALAARGIAGPLVGRLHREGRVSVDGVITRLEEVTRERTPASFALVQDTRPCRGAELLADGVDLLMMEATYLSDLAGKAREYGHSTALDAGRVAAAAGVRRLALTHFSSRYGSTEPHVAEAGSMHDDVVALADLDRLRIR</sequence>
<comment type="subunit">
    <text evidence="1 8">Homodimer.</text>
</comment>
<feature type="binding site" evidence="8">
    <location>
        <position position="67"/>
    </location>
    <ligand>
        <name>Zn(2+)</name>
        <dbReference type="ChEBI" id="CHEBI:29105"/>
        <label>2</label>
        <note>catalytic</note>
    </ligand>
</feature>
<feature type="binding site" evidence="8">
    <location>
        <position position="68"/>
    </location>
    <ligand>
        <name>Zn(2+)</name>
        <dbReference type="ChEBI" id="CHEBI:29105"/>
        <label>2</label>
        <note>catalytic</note>
    </ligand>
</feature>
<feature type="binding site" evidence="8">
    <location>
        <position position="269"/>
    </location>
    <ligand>
        <name>Zn(2+)</name>
        <dbReference type="ChEBI" id="CHEBI:29105"/>
        <label>2</label>
        <note>catalytic</note>
    </ligand>
</feature>
<dbReference type="CDD" id="cd07717">
    <property type="entry name" value="RNaseZ_ZiPD-like_MBL-fold"/>
    <property type="match status" value="1"/>
</dbReference>
<reference evidence="10 11" key="1">
    <citation type="submission" date="2012-05" db="EMBL/GenBank/DDBJ databases">
        <authorList>
            <person name="Harkins D.M."/>
            <person name="Madupu R."/>
            <person name="Durkin A.S."/>
            <person name="Torralba M."/>
            <person name="Methe B."/>
            <person name="Sutton G.G."/>
            <person name="Nelson K.E."/>
        </authorList>
    </citation>
    <scope>NUCLEOTIDE SEQUENCE [LARGE SCALE GENOMIC DNA]</scope>
    <source>
        <strain evidence="10 11">F0489</strain>
    </source>
</reference>